<evidence type="ECO:0000256" key="1">
    <source>
        <dbReference type="SAM" id="Phobius"/>
    </source>
</evidence>
<dbReference type="eggNOG" id="COG4758">
    <property type="taxonomic scope" value="Bacteria"/>
</dbReference>
<feature type="domain" description="DUF2154" evidence="2">
    <location>
        <begin position="59"/>
        <end position="146"/>
    </location>
</feature>
<sequence>MDSILWEMIYDGEKGETGMRKIVILLVGTGLLAIVGFWGYGWVKKDRVSGDLTIEKDSAKSLDVEIGFGAGNLLIEGGAEGWVDGVINTNVKKWDPTISYKKKGKVGHVAIRQKTKGLLAFRNARNDWNLQLTNEIPVNLAVEMGVSDSELNLKGIRLSHLSIDAGVSDTTINLNDDWQESFEAEINLGVGDAKIHLPKETGVKLIISKGLGSLGTKGFISQGNGVYVNEAYDHSDTAINLKIDVGVGDLKLLLDE</sequence>
<dbReference type="AlphaFoldDB" id="F9DTN3"/>
<dbReference type="Proteomes" id="UP000005316">
    <property type="component" value="Unassembled WGS sequence"/>
</dbReference>
<evidence type="ECO:0000259" key="2">
    <source>
        <dbReference type="Pfam" id="PF17115"/>
    </source>
</evidence>
<feature type="transmembrane region" description="Helical" evidence="1">
    <location>
        <begin position="22"/>
        <end position="43"/>
    </location>
</feature>
<name>F9DTN3_9BACL</name>
<dbReference type="EMBL" id="AFPZ01000069">
    <property type="protein sequence ID" value="EGQ25546.1"/>
    <property type="molecule type" value="Genomic_DNA"/>
</dbReference>
<dbReference type="HOGENOM" id="CLU_1164739_0_0_9"/>
<keyword evidence="1" id="KW-0812">Transmembrane</keyword>
<dbReference type="OrthoDB" id="2964960at2"/>
<evidence type="ECO:0000313" key="4">
    <source>
        <dbReference type="Proteomes" id="UP000005316"/>
    </source>
</evidence>
<keyword evidence="1" id="KW-1133">Transmembrane helix</keyword>
<dbReference type="Pfam" id="PF17115">
    <property type="entry name" value="Toast_rack_N"/>
    <property type="match status" value="1"/>
</dbReference>
<reference evidence="3 4" key="1">
    <citation type="submission" date="2011-04" db="EMBL/GenBank/DDBJ databases">
        <authorList>
            <person name="Muzny D."/>
            <person name="Qin X."/>
            <person name="Deng J."/>
            <person name="Jiang H."/>
            <person name="Liu Y."/>
            <person name="Qu J."/>
            <person name="Song X.-Z."/>
            <person name="Zhang L."/>
            <person name="Thornton R."/>
            <person name="Coyle M."/>
            <person name="Francisco L."/>
            <person name="Jackson L."/>
            <person name="Javaid M."/>
            <person name="Korchina V."/>
            <person name="Kovar C."/>
            <person name="Mata R."/>
            <person name="Mathew T."/>
            <person name="Ngo R."/>
            <person name="Nguyen L."/>
            <person name="Nguyen N."/>
            <person name="Okwuonu G."/>
            <person name="Ongeri F."/>
            <person name="Pham C."/>
            <person name="Simmons D."/>
            <person name="Wilczek-Boney K."/>
            <person name="Hale W."/>
            <person name="Jakkamsetti A."/>
            <person name="Pham P."/>
            <person name="Ruth R."/>
            <person name="San Lucas F."/>
            <person name="Warren J."/>
            <person name="Zhang J."/>
            <person name="Zhao Z."/>
            <person name="Zhou C."/>
            <person name="Zhu D."/>
            <person name="Lee S."/>
            <person name="Bess C."/>
            <person name="Blankenburg K."/>
            <person name="Forbes L."/>
            <person name="Fu Q."/>
            <person name="Gubbala S."/>
            <person name="Hirani K."/>
            <person name="Jayaseelan J.C."/>
            <person name="Lara F."/>
            <person name="Munidasa M."/>
            <person name="Palculict T."/>
            <person name="Patil S."/>
            <person name="Pu L.-L."/>
            <person name="Saada N."/>
            <person name="Tang L."/>
            <person name="Weissenberger G."/>
            <person name="Zhu Y."/>
            <person name="Hemphill L."/>
            <person name="Shang Y."/>
            <person name="Youmans B."/>
            <person name="Ayvaz T."/>
            <person name="Ross M."/>
            <person name="Santibanez J."/>
            <person name="Aqrawi P."/>
            <person name="Gross S."/>
            <person name="Joshi V."/>
            <person name="Fowler G."/>
            <person name="Nazareth L."/>
            <person name="Reid J."/>
            <person name="Worley K."/>
            <person name="Petrosino J."/>
            <person name="Highlander S."/>
            <person name="Gibbs R."/>
        </authorList>
    </citation>
    <scope>NUCLEOTIDE SEQUENCE [LARGE SCALE GENOMIC DNA]</scope>
    <source>
        <strain evidence="3 4">2681</strain>
    </source>
</reference>
<accession>F9DTN3</accession>
<comment type="caution">
    <text evidence="3">The sequence shown here is derived from an EMBL/GenBank/DDBJ whole genome shotgun (WGS) entry which is preliminary data.</text>
</comment>
<organism evidence="3 4">
    <name type="scientific">Sporosarcina newyorkensis 2681</name>
    <dbReference type="NCBI Taxonomy" id="1027292"/>
    <lineage>
        <taxon>Bacteria</taxon>
        <taxon>Bacillati</taxon>
        <taxon>Bacillota</taxon>
        <taxon>Bacilli</taxon>
        <taxon>Bacillales</taxon>
        <taxon>Caryophanaceae</taxon>
        <taxon>Sporosarcina</taxon>
    </lineage>
</organism>
<keyword evidence="1" id="KW-0472">Membrane</keyword>
<proteinExistence type="predicted"/>
<protein>
    <recommendedName>
        <fullName evidence="2">DUF2154 domain-containing protein</fullName>
    </recommendedName>
</protein>
<dbReference type="STRING" id="759851.SAMN04244570_0335"/>
<dbReference type="InterPro" id="IPR031346">
    <property type="entry name" value="DUF2154_N"/>
</dbReference>
<evidence type="ECO:0000313" key="3">
    <source>
        <dbReference type="EMBL" id="EGQ25546.1"/>
    </source>
</evidence>
<gene>
    <name evidence="3" type="ORF">HMPREF9372_2164</name>
</gene>